<dbReference type="EMBL" id="GG681596">
    <property type="protein sequence ID" value="EER04434.1"/>
    <property type="molecule type" value="Genomic_DNA"/>
</dbReference>
<name>C5LFR0_PERM5</name>
<keyword evidence="3" id="KW-1185">Reference proteome</keyword>
<sequence length="157" mass="18122">AYEAFDAGRKGYVTKEDLLSILACSARELERVFEAAGFDAERTHRVDLDGFSKLLHCSRKTIIDFPREDSTSEDEIATRLETAELLERDAYFAQLDEYDEELSVTDGIRGSNTLQLPIRGGSGDEQFRTFLRRMRTWPLFYPLYSAYTFLPSYDDYN</sequence>
<dbReference type="Proteomes" id="UP000007800">
    <property type="component" value="Unassembled WGS sequence"/>
</dbReference>
<feature type="domain" description="EF-hand" evidence="1">
    <location>
        <begin position="1"/>
        <end position="28"/>
    </location>
</feature>
<proteinExistence type="predicted"/>
<dbReference type="PROSITE" id="PS50222">
    <property type="entry name" value="EF_HAND_2"/>
    <property type="match status" value="1"/>
</dbReference>
<reference evidence="2 3" key="1">
    <citation type="submission" date="2008-07" db="EMBL/GenBank/DDBJ databases">
        <authorList>
            <person name="El-Sayed N."/>
            <person name="Caler E."/>
            <person name="Inman J."/>
            <person name="Amedeo P."/>
            <person name="Hass B."/>
            <person name="Wortman J."/>
        </authorList>
    </citation>
    <scope>NUCLEOTIDE SEQUENCE [LARGE SCALE GENOMIC DNA]</scope>
    <source>
        <strain evidence="3">ATCC 50983 / TXsc</strain>
    </source>
</reference>
<accession>C5LFR0</accession>
<dbReference type="InterPro" id="IPR011992">
    <property type="entry name" value="EF-hand-dom_pair"/>
</dbReference>
<dbReference type="AlphaFoldDB" id="C5LFR0"/>
<evidence type="ECO:0000313" key="2">
    <source>
        <dbReference type="EMBL" id="EER04434.1"/>
    </source>
</evidence>
<dbReference type="GeneID" id="9037177"/>
<dbReference type="GO" id="GO:0005509">
    <property type="term" value="F:calcium ion binding"/>
    <property type="evidence" value="ECO:0007669"/>
    <property type="project" value="InterPro"/>
</dbReference>
<dbReference type="RefSeq" id="XP_002772618.1">
    <property type="nucleotide sequence ID" value="XM_002772572.1"/>
</dbReference>
<feature type="non-terminal residue" evidence="2">
    <location>
        <position position="1"/>
    </location>
</feature>
<gene>
    <name evidence="2" type="ORF">Pmar_PMAR014241</name>
</gene>
<protein>
    <recommendedName>
        <fullName evidence="1">EF-hand domain-containing protein</fullName>
    </recommendedName>
</protein>
<dbReference type="InParanoid" id="C5LFR0"/>
<evidence type="ECO:0000313" key="3">
    <source>
        <dbReference type="Proteomes" id="UP000007800"/>
    </source>
</evidence>
<evidence type="ECO:0000259" key="1">
    <source>
        <dbReference type="PROSITE" id="PS50222"/>
    </source>
</evidence>
<organism evidence="3">
    <name type="scientific">Perkinsus marinus (strain ATCC 50983 / TXsc)</name>
    <dbReference type="NCBI Taxonomy" id="423536"/>
    <lineage>
        <taxon>Eukaryota</taxon>
        <taxon>Sar</taxon>
        <taxon>Alveolata</taxon>
        <taxon>Perkinsozoa</taxon>
        <taxon>Perkinsea</taxon>
        <taxon>Perkinsida</taxon>
        <taxon>Perkinsidae</taxon>
        <taxon>Perkinsus</taxon>
    </lineage>
</organism>
<dbReference type="InterPro" id="IPR002048">
    <property type="entry name" value="EF_hand_dom"/>
</dbReference>
<dbReference type="SUPFAM" id="SSF47473">
    <property type="entry name" value="EF-hand"/>
    <property type="match status" value="1"/>
</dbReference>